<evidence type="ECO:0000256" key="6">
    <source>
        <dbReference type="ARBA" id="ARBA00023316"/>
    </source>
</evidence>
<evidence type="ECO:0000256" key="5">
    <source>
        <dbReference type="ARBA" id="ARBA00022984"/>
    </source>
</evidence>
<feature type="region of interest" description="Disordered" evidence="10">
    <location>
        <begin position="374"/>
        <end position="426"/>
    </location>
</feature>
<gene>
    <name evidence="13" type="ORF">SAMN05428963_12152</name>
</gene>
<dbReference type="GO" id="GO:0009252">
    <property type="term" value="P:peptidoglycan biosynthetic process"/>
    <property type="evidence" value="ECO:0007669"/>
    <property type="project" value="UniProtKB-KW"/>
</dbReference>
<dbReference type="GO" id="GO:0008360">
    <property type="term" value="P:regulation of cell shape"/>
    <property type="evidence" value="ECO:0007669"/>
    <property type="project" value="UniProtKB-KW"/>
</dbReference>
<keyword evidence="3" id="KW-0378">Hydrolase</keyword>
<feature type="signal peptide" evidence="11">
    <location>
        <begin position="1"/>
        <end position="29"/>
    </location>
</feature>
<feature type="domain" description="Peptidase S11 D-alanyl-D-alanine carboxypeptidase A N-terminal" evidence="12">
    <location>
        <begin position="27"/>
        <end position="249"/>
    </location>
</feature>
<dbReference type="EMBL" id="FUXL01000021">
    <property type="protein sequence ID" value="SKA37037.1"/>
    <property type="molecule type" value="Genomic_DNA"/>
</dbReference>
<keyword evidence="13" id="KW-0645">Protease</keyword>
<comment type="similarity">
    <text evidence="1 9">Belongs to the peptidase S11 family.</text>
</comment>
<feature type="binding site" evidence="8">
    <location>
        <position position="219"/>
    </location>
    <ligand>
        <name>substrate</name>
    </ligand>
</feature>
<dbReference type="GO" id="GO:0071555">
    <property type="term" value="P:cell wall organization"/>
    <property type="evidence" value="ECO:0007669"/>
    <property type="project" value="UniProtKB-KW"/>
</dbReference>
<dbReference type="GO" id="GO:0009002">
    <property type="term" value="F:serine-type D-Ala-D-Ala carboxypeptidase activity"/>
    <property type="evidence" value="ECO:0007669"/>
    <property type="project" value="InterPro"/>
</dbReference>
<evidence type="ECO:0000256" key="7">
    <source>
        <dbReference type="PIRSR" id="PIRSR618044-1"/>
    </source>
</evidence>
<reference evidence="13 14" key="1">
    <citation type="submission" date="2017-02" db="EMBL/GenBank/DDBJ databases">
        <authorList>
            <person name="Peterson S.W."/>
        </authorList>
    </citation>
    <scope>NUCLEOTIDE SEQUENCE [LARGE SCALE GENOMIC DNA]</scope>
    <source>
        <strain evidence="13 14">USBA 369</strain>
    </source>
</reference>
<dbReference type="GO" id="GO:0006508">
    <property type="term" value="P:proteolysis"/>
    <property type="evidence" value="ECO:0007669"/>
    <property type="project" value="InterPro"/>
</dbReference>
<keyword evidence="14" id="KW-1185">Reference proteome</keyword>
<dbReference type="InterPro" id="IPR018044">
    <property type="entry name" value="Peptidase_S11"/>
</dbReference>
<feature type="chain" id="PRO_5013069363" evidence="11">
    <location>
        <begin position="30"/>
        <end position="426"/>
    </location>
</feature>
<evidence type="ECO:0000256" key="10">
    <source>
        <dbReference type="SAM" id="MobiDB-lite"/>
    </source>
</evidence>
<dbReference type="RefSeq" id="WP_116002875.1">
    <property type="nucleotide sequence ID" value="NZ_FUXL01000021.1"/>
</dbReference>
<feature type="active site" evidence="7">
    <location>
        <position position="116"/>
    </location>
</feature>
<name>A0A1T4T9I6_9HYPH</name>
<keyword evidence="6" id="KW-0961">Cell wall biogenesis/degradation</keyword>
<keyword evidence="2 11" id="KW-0732">Signal</keyword>
<dbReference type="PANTHER" id="PTHR21581:SF6">
    <property type="entry name" value="TRAFFICKING PROTEIN PARTICLE COMPLEX SUBUNIT 12"/>
    <property type="match status" value="1"/>
</dbReference>
<evidence type="ECO:0000313" key="14">
    <source>
        <dbReference type="Proteomes" id="UP000190135"/>
    </source>
</evidence>
<feature type="active site" description="Acyl-ester intermediate" evidence="7">
    <location>
        <position position="56"/>
    </location>
</feature>
<accession>A0A1T4T9I6</accession>
<evidence type="ECO:0000256" key="8">
    <source>
        <dbReference type="PIRSR" id="PIRSR618044-2"/>
    </source>
</evidence>
<dbReference type="OrthoDB" id="7912889at2"/>
<dbReference type="PRINTS" id="PR00725">
    <property type="entry name" value="DADACBPTASE1"/>
</dbReference>
<proteinExistence type="inferred from homology"/>
<evidence type="ECO:0000256" key="4">
    <source>
        <dbReference type="ARBA" id="ARBA00022960"/>
    </source>
</evidence>
<dbReference type="Gene3D" id="3.40.710.10">
    <property type="entry name" value="DD-peptidase/beta-lactamase superfamily"/>
    <property type="match status" value="1"/>
</dbReference>
<feature type="compositionally biased region" description="Basic and acidic residues" evidence="10">
    <location>
        <begin position="299"/>
        <end position="316"/>
    </location>
</feature>
<keyword evidence="13" id="KW-0121">Carboxypeptidase</keyword>
<dbReference type="InterPro" id="IPR012338">
    <property type="entry name" value="Beta-lactam/transpept-like"/>
</dbReference>
<evidence type="ECO:0000256" key="1">
    <source>
        <dbReference type="ARBA" id="ARBA00007164"/>
    </source>
</evidence>
<keyword evidence="4" id="KW-0133">Cell shape</keyword>
<evidence type="ECO:0000313" key="13">
    <source>
        <dbReference type="EMBL" id="SKA37037.1"/>
    </source>
</evidence>
<evidence type="ECO:0000259" key="12">
    <source>
        <dbReference type="Pfam" id="PF00768"/>
    </source>
</evidence>
<dbReference type="InterPro" id="IPR001967">
    <property type="entry name" value="Peptidase_S11_N"/>
</dbReference>
<keyword evidence="5" id="KW-0573">Peptidoglycan synthesis</keyword>
<evidence type="ECO:0000256" key="11">
    <source>
        <dbReference type="SAM" id="SignalP"/>
    </source>
</evidence>
<sequence length="426" mass="45073">MSALRPSCLPAVSCVLTLFLSALAAPAHAEVSIAVDAATGKVLEEKDASAHWYPASTTKLMTAYVTLRALKEGRVALDTPVVMTHRAATEAPSKMGFEPGSVMRLDMALRMMLVKSANDVAYAIGQTIGGGSMEEFVAMMNSQADRLGMRDSNFVNPNGLPEAGQYSSARDLALLAMTIRREFPDYQDYFGTEAISFGGKVMKNGNKLLGRFEGADGMKTGYICASGFNLVSSATRDGRTIIAVVLGASGPIVRERKSAEILAKAFETDPATVTRTLNDIPPTIGDAADISQEICSSKGRTERANEREAEADRDEPFGSPYMHDMARPAQAFPVALGGAAGTDKIEPGVSLIAAYGIPVPRQRPFRPEDLIATPPSFPGQQAAPAAVASAEAATAGKRMGTSDARANARLPKSDVPIPRFAQRAAD</sequence>
<feature type="region of interest" description="Disordered" evidence="10">
    <location>
        <begin position="296"/>
        <end position="317"/>
    </location>
</feature>
<evidence type="ECO:0000256" key="3">
    <source>
        <dbReference type="ARBA" id="ARBA00022801"/>
    </source>
</evidence>
<evidence type="ECO:0000256" key="2">
    <source>
        <dbReference type="ARBA" id="ARBA00022729"/>
    </source>
</evidence>
<dbReference type="AlphaFoldDB" id="A0A1T4T9I6"/>
<protein>
    <submittedName>
        <fullName evidence="13">D-alanyl-D-alanine carboxypeptidase</fullName>
    </submittedName>
</protein>
<evidence type="ECO:0000256" key="9">
    <source>
        <dbReference type="RuleBase" id="RU004016"/>
    </source>
</evidence>
<dbReference type="Pfam" id="PF00768">
    <property type="entry name" value="Peptidase_S11"/>
    <property type="match status" value="1"/>
</dbReference>
<organism evidence="13 14">
    <name type="scientific">Consotaella salsifontis</name>
    <dbReference type="NCBI Taxonomy" id="1365950"/>
    <lineage>
        <taxon>Bacteria</taxon>
        <taxon>Pseudomonadati</taxon>
        <taxon>Pseudomonadota</taxon>
        <taxon>Alphaproteobacteria</taxon>
        <taxon>Hyphomicrobiales</taxon>
        <taxon>Aurantimonadaceae</taxon>
        <taxon>Consotaella</taxon>
    </lineage>
</organism>
<dbReference type="PANTHER" id="PTHR21581">
    <property type="entry name" value="D-ALANYL-D-ALANINE CARBOXYPEPTIDASE"/>
    <property type="match status" value="1"/>
</dbReference>
<dbReference type="STRING" id="1365950.SAMN05428963_12152"/>
<dbReference type="SUPFAM" id="SSF56601">
    <property type="entry name" value="beta-lactamase/transpeptidase-like"/>
    <property type="match status" value="1"/>
</dbReference>
<feature type="compositionally biased region" description="Low complexity" evidence="10">
    <location>
        <begin position="382"/>
        <end position="395"/>
    </location>
</feature>
<feature type="active site" description="Proton acceptor" evidence="7">
    <location>
        <position position="59"/>
    </location>
</feature>
<dbReference type="Proteomes" id="UP000190135">
    <property type="component" value="Unassembled WGS sequence"/>
</dbReference>